<organism evidence="2 3">
    <name type="scientific">Streptosporangium vulgare</name>
    <dbReference type="NCBI Taxonomy" id="46190"/>
    <lineage>
        <taxon>Bacteria</taxon>
        <taxon>Bacillati</taxon>
        <taxon>Actinomycetota</taxon>
        <taxon>Actinomycetes</taxon>
        <taxon>Streptosporangiales</taxon>
        <taxon>Streptosporangiaceae</taxon>
        <taxon>Streptosporangium</taxon>
    </lineage>
</organism>
<evidence type="ECO:0000313" key="3">
    <source>
        <dbReference type="Proteomes" id="UP001589610"/>
    </source>
</evidence>
<dbReference type="RefSeq" id="WP_344744979.1">
    <property type="nucleotide sequence ID" value="NZ_BAAAWW010000055.1"/>
</dbReference>
<name>A0ABV5TGA1_9ACTN</name>
<gene>
    <name evidence="2" type="ORF">ACFFRH_21650</name>
</gene>
<proteinExistence type="predicted"/>
<feature type="signal peptide" evidence="1">
    <location>
        <begin position="1"/>
        <end position="35"/>
    </location>
</feature>
<protein>
    <submittedName>
        <fullName evidence="2">Uncharacterized protein</fullName>
    </submittedName>
</protein>
<comment type="caution">
    <text evidence="2">The sequence shown here is derived from an EMBL/GenBank/DDBJ whole genome shotgun (WGS) entry which is preliminary data.</text>
</comment>
<keyword evidence="1" id="KW-0732">Signal</keyword>
<evidence type="ECO:0000256" key="1">
    <source>
        <dbReference type="SAM" id="SignalP"/>
    </source>
</evidence>
<sequence length="109" mass="11368">MPKFKSVLAGLAISTALTGGVVGLGAATTATSAGAMTTTVTAAAFPTCGGGCGWRRGCGRCCGGGWRHHRRHHRIKVIINNHNNNQNSLRNENRSGLLRPLTLGADDDE</sequence>
<dbReference type="EMBL" id="JBHMBS010000010">
    <property type="protein sequence ID" value="MFB9678094.1"/>
    <property type="molecule type" value="Genomic_DNA"/>
</dbReference>
<dbReference type="Proteomes" id="UP001589610">
    <property type="component" value="Unassembled WGS sequence"/>
</dbReference>
<reference evidence="2 3" key="1">
    <citation type="submission" date="2024-09" db="EMBL/GenBank/DDBJ databases">
        <authorList>
            <person name="Sun Q."/>
            <person name="Mori K."/>
        </authorList>
    </citation>
    <scope>NUCLEOTIDE SEQUENCE [LARGE SCALE GENOMIC DNA]</scope>
    <source>
        <strain evidence="2 3">JCM 3028</strain>
    </source>
</reference>
<evidence type="ECO:0000313" key="2">
    <source>
        <dbReference type="EMBL" id="MFB9678094.1"/>
    </source>
</evidence>
<feature type="chain" id="PRO_5047144803" evidence="1">
    <location>
        <begin position="36"/>
        <end position="109"/>
    </location>
</feature>
<accession>A0ABV5TGA1</accession>
<keyword evidence="3" id="KW-1185">Reference proteome</keyword>